<dbReference type="InterPro" id="IPR037117">
    <property type="entry name" value="Dihydroorotate_DH_ele_sf"/>
</dbReference>
<evidence type="ECO:0000313" key="16">
    <source>
        <dbReference type="Proteomes" id="UP000242881"/>
    </source>
</evidence>
<dbReference type="UniPathway" id="UPA00070">
    <property type="reaction ID" value="UER00945"/>
</dbReference>
<comment type="caution">
    <text evidence="11">Lacks conserved residue(s) required for the propagation of feature annotation.</text>
</comment>
<evidence type="ECO:0000313" key="15">
    <source>
        <dbReference type="EMBL" id="PMP71899.1"/>
    </source>
</evidence>
<sequence>MIGTVVENIKLNDKYYYMIINNKDFVENAKVGQFLMVQSKEYDYINDPILRRPFGVCDVDYDSGDFSILYMIVGKGTMLLSTFKKGSKIEFSSPLGNSFTIQNEKNVALVGGGIGIAPLYFLAKKLKNNNCKITLYFGGQSETDIIFLDKFEKFVDEIVVTTNDGSKGLKGLVTEPFIKNIDYYDYVYSCGPKKMLEAVSKICINSGKAVEVSLDERMACGLGACLGCIVYVRDNDGNEIQKRCCVEGPIFDGSKVIWESVCRG</sequence>
<organism evidence="15 16">
    <name type="scientific">Calditerrivibrio nitroreducens</name>
    <dbReference type="NCBI Taxonomy" id="477976"/>
    <lineage>
        <taxon>Bacteria</taxon>
        <taxon>Pseudomonadati</taxon>
        <taxon>Deferribacterota</taxon>
        <taxon>Deferribacteres</taxon>
        <taxon>Deferribacterales</taxon>
        <taxon>Calditerrivibrionaceae</taxon>
    </lineage>
</organism>
<evidence type="ECO:0000256" key="12">
    <source>
        <dbReference type="PIRSR" id="PIRSR006816-1"/>
    </source>
</evidence>
<evidence type="ECO:0000256" key="3">
    <source>
        <dbReference type="ARBA" id="ARBA00022630"/>
    </source>
</evidence>
<dbReference type="Gene3D" id="2.10.240.10">
    <property type="entry name" value="Dihydroorotate dehydrogenase, electron transfer subunit"/>
    <property type="match status" value="1"/>
</dbReference>
<evidence type="ECO:0000256" key="7">
    <source>
        <dbReference type="ARBA" id="ARBA00022975"/>
    </source>
</evidence>
<feature type="binding site" evidence="11 13">
    <location>
        <position position="225"/>
    </location>
    <ligand>
        <name>[2Fe-2S] cluster</name>
        <dbReference type="ChEBI" id="CHEBI:190135"/>
    </ligand>
</feature>
<keyword evidence="3 11" id="KW-0285">Flavoprotein</keyword>
<comment type="pathway">
    <text evidence="11">Pyrimidine metabolism; UMP biosynthesis via de novo pathway; orotate from (S)-dihydroorotate (NAD(+) route): step 1/1.</text>
</comment>
<dbReference type="Proteomes" id="UP000242881">
    <property type="component" value="Unassembled WGS sequence"/>
</dbReference>
<dbReference type="Gene3D" id="2.40.30.10">
    <property type="entry name" value="Translation factors"/>
    <property type="match status" value="1"/>
</dbReference>
<dbReference type="InterPro" id="IPR001433">
    <property type="entry name" value="OxRdtase_FAD/NAD-bd"/>
</dbReference>
<dbReference type="SUPFAM" id="SSF63380">
    <property type="entry name" value="Riboflavin synthase domain-like"/>
    <property type="match status" value="1"/>
</dbReference>
<dbReference type="GO" id="GO:0009055">
    <property type="term" value="F:electron transfer activity"/>
    <property type="evidence" value="ECO:0007669"/>
    <property type="project" value="UniProtKB-UniRule"/>
</dbReference>
<keyword evidence="8 11" id="KW-0249">Electron transport</keyword>
<protein>
    <recommendedName>
        <fullName evidence="11">Dihydroorotate dehydrogenase B (NAD(+)), electron transfer subunit</fullName>
    </recommendedName>
    <alternativeName>
        <fullName evidence="11">Dihydroorotate oxidase B, electron transfer subunit</fullName>
    </alternativeName>
</protein>
<dbReference type="PANTHER" id="PTHR43513">
    <property type="entry name" value="DIHYDROOROTATE DEHYDROGENASE B (NAD(+)), ELECTRON TRANSFER SUBUNIT"/>
    <property type="match status" value="1"/>
</dbReference>
<dbReference type="InterPro" id="IPR012165">
    <property type="entry name" value="Cyt_c3_hydrogenase_gsu"/>
</dbReference>
<dbReference type="InterPro" id="IPR050353">
    <property type="entry name" value="PyrK_electron_transfer"/>
</dbReference>
<keyword evidence="7 11" id="KW-0665">Pyrimidine biosynthesis</keyword>
<feature type="domain" description="FAD-binding FR-type" evidence="14">
    <location>
        <begin position="1"/>
        <end position="101"/>
    </location>
</feature>
<evidence type="ECO:0000256" key="6">
    <source>
        <dbReference type="ARBA" id="ARBA00022827"/>
    </source>
</evidence>
<dbReference type="GO" id="GO:0044205">
    <property type="term" value="P:'de novo' UMP biosynthetic process"/>
    <property type="evidence" value="ECO:0007669"/>
    <property type="project" value="UniProtKB-UniRule"/>
</dbReference>
<keyword evidence="2 11" id="KW-0813">Transport</keyword>
<keyword evidence="4 11" id="KW-0001">2Fe-2S</keyword>
<reference evidence="15 16" key="1">
    <citation type="submission" date="2018-01" db="EMBL/GenBank/DDBJ databases">
        <title>Metagenomic assembled genomes from two thermal pools in the Uzon Caldera, Kamchatka, Russia.</title>
        <authorList>
            <person name="Wilkins L."/>
            <person name="Ettinger C."/>
        </authorList>
    </citation>
    <scope>NUCLEOTIDE SEQUENCE [LARGE SCALE GENOMIC DNA]</scope>
    <source>
        <strain evidence="15">ZAV-05</strain>
    </source>
</reference>
<dbReference type="CDD" id="cd06218">
    <property type="entry name" value="DHOD_e_trans"/>
    <property type="match status" value="1"/>
</dbReference>
<gene>
    <name evidence="11" type="primary">pyrK</name>
    <name evidence="15" type="ORF">C0187_03070</name>
</gene>
<dbReference type="InterPro" id="IPR017927">
    <property type="entry name" value="FAD-bd_FR_type"/>
</dbReference>
<comment type="subunit">
    <text evidence="11">Heterotetramer of 2 PyrK and 2 PyrD type B subunits.</text>
</comment>
<comment type="cofactor">
    <cofactor evidence="11 12">
        <name>FAD</name>
        <dbReference type="ChEBI" id="CHEBI:57692"/>
    </cofactor>
    <text evidence="11 12">Binds 1 FAD per subunit.</text>
</comment>
<dbReference type="GO" id="GO:0016491">
    <property type="term" value="F:oxidoreductase activity"/>
    <property type="evidence" value="ECO:0007669"/>
    <property type="project" value="InterPro"/>
</dbReference>
<evidence type="ECO:0000256" key="10">
    <source>
        <dbReference type="ARBA" id="ARBA00023014"/>
    </source>
</evidence>
<keyword evidence="9 11" id="KW-0408">Iron</keyword>
<evidence type="ECO:0000256" key="2">
    <source>
        <dbReference type="ARBA" id="ARBA00022448"/>
    </source>
</evidence>
<evidence type="ECO:0000256" key="1">
    <source>
        <dbReference type="ARBA" id="ARBA00006422"/>
    </source>
</evidence>
<feature type="binding site" evidence="11 13">
    <location>
        <position position="228"/>
    </location>
    <ligand>
        <name>[2Fe-2S] cluster</name>
        <dbReference type="ChEBI" id="CHEBI:190135"/>
    </ligand>
</feature>
<evidence type="ECO:0000256" key="9">
    <source>
        <dbReference type="ARBA" id="ARBA00023004"/>
    </source>
</evidence>
<dbReference type="InterPro" id="IPR023455">
    <property type="entry name" value="Dihydroorotate_DHASE_ETsu"/>
</dbReference>
<keyword evidence="5 11" id="KW-0479">Metal-binding</keyword>
<evidence type="ECO:0000256" key="4">
    <source>
        <dbReference type="ARBA" id="ARBA00022714"/>
    </source>
</evidence>
<feature type="binding site" evidence="11 13">
    <location>
        <position position="220"/>
    </location>
    <ligand>
        <name>[2Fe-2S] cluster</name>
        <dbReference type="ChEBI" id="CHEBI:190135"/>
    </ligand>
</feature>
<evidence type="ECO:0000259" key="14">
    <source>
        <dbReference type="PROSITE" id="PS51384"/>
    </source>
</evidence>
<evidence type="ECO:0000256" key="11">
    <source>
        <dbReference type="HAMAP-Rule" id="MF_01211"/>
    </source>
</evidence>
<dbReference type="InterPro" id="IPR017938">
    <property type="entry name" value="Riboflavin_synthase-like_b-brl"/>
</dbReference>
<dbReference type="Pfam" id="PF10418">
    <property type="entry name" value="DHODB_Fe-S_bind"/>
    <property type="match status" value="1"/>
</dbReference>
<dbReference type="GO" id="GO:0051537">
    <property type="term" value="F:2 iron, 2 sulfur cluster binding"/>
    <property type="evidence" value="ECO:0007669"/>
    <property type="project" value="UniProtKB-KW"/>
</dbReference>
<proteinExistence type="inferred from homology"/>
<comment type="function">
    <text evidence="11">Responsible for channeling the electrons from the oxidation of dihydroorotate from the FMN redox center in the PyrD type B subunit to the ultimate electron acceptor NAD(+).</text>
</comment>
<dbReference type="SUPFAM" id="SSF52343">
    <property type="entry name" value="Ferredoxin reductase-like, C-terminal NADP-linked domain"/>
    <property type="match status" value="1"/>
</dbReference>
<keyword evidence="6 11" id="KW-0274">FAD</keyword>
<dbReference type="GO" id="GO:0050660">
    <property type="term" value="F:flavin adenine dinucleotide binding"/>
    <property type="evidence" value="ECO:0007669"/>
    <property type="project" value="InterPro"/>
</dbReference>
<dbReference type="InterPro" id="IPR019480">
    <property type="entry name" value="Dihydroorotate_DH_Fe-S-bd"/>
</dbReference>
<comment type="cofactor">
    <cofactor evidence="13">
        <name>[2Fe-2S] cluster</name>
        <dbReference type="ChEBI" id="CHEBI:190135"/>
    </cofactor>
    <text evidence="13">Binds 1 [2Fe-2S] cluster per subunit.</text>
</comment>
<accession>A0A2J6WNS4</accession>
<dbReference type="PIRSF" id="PIRSF006816">
    <property type="entry name" value="Cyc3_hyd_g"/>
    <property type="match status" value="1"/>
</dbReference>
<dbReference type="InterPro" id="IPR039261">
    <property type="entry name" value="FNR_nucleotide-bd"/>
</dbReference>
<comment type="cofactor">
    <cofactor evidence="11">
        <name>[2Fe-2S] cluster</name>
        <dbReference type="ChEBI" id="CHEBI:190135"/>
    </cofactor>
    <text evidence="11">Binds 1 [2Fe-2S] cluster per subunit.</text>
</comment>
<keyword evidence="10 11" id="KW-0411">Iron-sulfur</keyword>
<evidence type="ECO:0000256" key="13">
    <source>
        <dbReference type="PIRSR" id="PIRSR006816-2"/>
    </source>
</evidence>
<evidence type="ECO:0000256" key="5">
    <source>
        <dbReference type="ARBA" id="ARBA00022723"/>
    </source>
</evidence>
<dbReference type="Gene3D" id="3.40.50.80">
    <property type="entry name" value="Nucleotide-binding domain of ferredoxin-NADP reductase (FNR) module"/>
    <property type="match status" value="1"/>
</dbReference>
<dbReference type="PROSITE" id="PS51384">
    <property type="entry name" value="FAD_FR"/>
    <property type="match status" value="1"/>
</dbReference>
<feature type="binding site" evidence="11 12">
    <location>
        <begin position="76"/>
        <end position="77"/>
    </location>
    <ligand>
        <name>FAD</name>
        <dbReference type="ChEBI" id="CHEBI:57692"/>
    </ligand>
</feature>
<comment type="caution">
    <text evidence="15">The sequence shown here is derived from an EMBL/GenBank/DDBJ whole genome shotgun (WGS) entry which is preliminary data.</text>
</comment>
<dbReference type="AlphaFoldDB" id="A0A2J6WNS4"/>
<name>A0A2J6WNS4_9BACT</name>
<feature type="binding site" evidence="11 13">
    <location>
        <position position="245"/>
    </location>
    <ligand>
        <name>[2Fe-2S] cluster</name>
        <dbReference type="ChEBI" id="CHEBI:190135"/>
    </ligand>
</feature>
<dbReference type="GO" id="GO:0046872">
    <property type="term" value="F:metal ion binding"/>
    <property type="evidence" value="ECO:0007669"/>
    <property type="project" value="UniProtKB-KW"/>
</dbReference>
<dbReference type="HAMAP" id="MF_01211">
    <property type="entry name" value="DHODB_Fe_S_bind"/>
    <property type="match status" value="1"/>
</dbReference>
<dbReference type="PANTHER" id="PTHR43513:SF3">
    <property type="entry name" value="DIHYDROOROTATE DEHYDROGENASE B (NAD(+)), ELECTRON TRANSFER SUBUNIT-RELATED"/>
    <property type="match status" value="1"/>
</dbReference>
<dbReference type="EMBL" id="PNIN01000033">
    <property type="protein sequence ID" value="PMP71899.1"/>
    <property type="molecule type" value="Genomic_DNA"/>
</dbReference>
<comment type="similarity">
    <text evidence="1 11">Belongs to the PyrK family.</text>
</comment>
<dbReference type="RefSeq" id="WP_424605622.1">
    <property type="nucleotide sequence ID" value="NZ_JBNAVA010000005.1"/>
</dbReference>
<dbReference type="Pfam" id="PF00175">
    <property type="entry name" value="NAD_binding_1"/>
    <property type="match status" value="1"/>
</dbReference>
<evidence type="ECO:0000256" key="8">
    <source>
        <dbReference type="ARBA" id="ARBA00022982"/>
    </source>
</evidence>